<feature type="region of interest" description="Disordered" evidence="1">
    <location>
        <begin position="232"/>
        <end position="259"/>
    </location>
</feature>
<reference evidence="3 4" key="1">
    <citation type="submission" date="2021-04" db="EMBL/GenBank/DDBJ databases">
        <authorList>
            <person name="Bliznina A."/>
        </authorList>
    </citation>
    <scope>NUCLEOTIDE SEQUENCE [LARGE SCALE GENOMIC DNA]</scope>
</reference>
<accession>A0ABN7SRS5</accession>
<keyword evidence="2" id="KW-0812">Transmembrane</keyword>
<dbReference type="EMBL" id="OU015566">
    <property type="protein sequence ID" value="CAG5104690.1"/>
    <property type="molecule type" value="Genomic_DNA"/>
</dbReference>
<gene>
    <name evidence="3" type="ORF">OKIOD_LOCUS10221</name>
</gene>
<feature type="region of interest" description="Disordered" evidence="1">
    <location>
        <begin position="1"/>
        <end position="26"/>
    </location>
</feature>
<protein>
    <submittedName>
        <fullName evidence="3">Oidioi.mRNA.OKI2018_I69.chr1.g1456.t1.cds</fullName>
    </submittedName>
</protein>
<keyword evidence="4" id="KW-1185">Reference proteome</keyword>
<evidence type="ECO:0000313" key="4">
    <source>
        <dbReference type="Proteomes" id="UP001158576"/>
    </source>
</evidence>
<sequence length="259" mass="28497">MSPFNEENNNSSSITPTMTPAPSSVSDFDREAGDETLFDLGAQKKVTRAQFRQMALGVGYTPARSCPTTREICYIAMGVGLGLFLVLLVTWLFPFFTGRRCIANSVNVEEAESRFNHVQSPQLPTVRTRRRRSLETLDDDESDDFDVLMREVEELRTAARENVSTTRDRLLEVLSRQDPPTYAETLRGSGDGREENETLFMTAREYATSSTETLVPATTAQPVADTTMTMSELERGSGEGGSGETNERAAGDGAAVDIL</sequence>
<dbReference type="Proteomes" id="UP001158576">
    <property type="component" value="Chromosome 1"/>
</dbReference>
<evidence type="ECO:0000313" key="3">
    <source>
        <dbReference type="EMBL" id="CAG5104690.1"/>
    </source>
</evidence>
<feature type="transmembrane region" description="Helical" evidence="2">
    <location>
        <begin position="72"/>
        <end position="96"/>
    </location>
</feature>
<evidence type="ECO:0000256" key="2">
    <source>
        <dbReference type="SAM" id="Phobius"/>
    </source>
</evidence>
<feature type="compositionally biased region" description="Low complexity" evidence="1">
    <location>
        <begin position="1"/>
        <end position="13"/>
    </location>
</feature>
<proteinExistence type="predicted"/>
<name>A0ABN7SRS5_OIKDI</name>
<evidence type="ECO:0000256" key="1">
    <source>
        <dbReference type="SAM" id="MobiDB-lite"/>
    </source>
</evidence>
<keyword evidence="2" id="KW-1133">Transmembrane helix</keyword>
<organism evidence="3 4">
    <name type="scientific">Oikopleura dioica</name>
    <name type="common">Tunicate</name>
    <dbReference type="NCBI Taxonomy" id="34765"/>
    <lineage>
        <taxon>Eukaryota</taxon>
        <taxon>Metazoa</taxon>
        <taxon>Chordata</taxon>
        <taxon>Tunicata</taxon>
        <taxon>Appendicularia</taxon>
        <taxon>Copelata</taxon>
        <taxon>Oikopleuridae</taxon>
        <taxon>Oikopleura</taxon>
    </lineage>
</organism>
<feature type="compositionally biased region" description="Polar residues" evidence="1">
    <location>
        <begin position="14"/>
        <end position="26"/>
    </location>
</feature>
<keyword evidence="2" id="KW-0472">Membrane</keyword>